<feature type="transmembrane region" description="Helical" evidence="10">
    <location>
        <begin position="12"/>
        <end position="34"/>
    </location>
</feature>
<reference evidence="12 13" key="1">
    <citation type="submission" date="2021-02" db="EMBL/GenBank/DDBJ databases">
        <title>Niveibacterium changnyeongensis HC41.</title>
        <authorList>
            <person name="Kang M."/>
        </authorList>
    </citation>
    <scope>NUCLEOTIDE SEQUENCE [LARGE SCALE GENOMIC DNA]</scope>
    <source>
        <strain evidence="12 13">HC41</strain>
    </source>
</reference>
<keyword evidence="4" id="KW-0973">c-di-GMP</keyword>
<keyword evidence="7 10" id="KW-1133">Transmembrane helix</keyword>
<dbReference type="InterPro" id="IPR024744">
    <property type="entry name" value="CSS-motif_dom"/>
</dbReference>
<sequence length="527" mass="59003">MKRQRLRQLKTWLIVLAGVAALYGIALLVAGYLARQDQLHAIERIASEAIDRTDTVLNEAGDVLHELHEQEPKDCGPEHIARLREVAFESAFLREAGFVAGNWLLCTSFGVVGPPLWSGAPDWDDSEGFRIWFSIKPLASPRARSMVVQWADHNVLLDPRQFVDVRSSELPAVRISILSDQGRLLADIQRGTVNATDFVETEHASERFPVRARVSSPKWAADALADRYLKTQLPVAGLLALVLVFIAARRIKDERKPEHRLTRLLKDGRIDLAYQPIVRLADRSWVGCEVLARWPEDDTPTLRPDEFVPLAERLGVVQRLTDLVVERSLRELGSFLHRRPEFYIALNLAAEDLTAPRILPILREGARTHDLQPAQLRVEATERSFITPQAAIEVIRRLREAGHMVALDDFGTGYSSLGLLQEVTLDALKIDRMFVMTIDSPESDRGVISHIIDMAHSLSLATVAEGIETEVQCDYLQGRGVEYGQGYLFSRPLSADDLIHKFELAERGLSADRVATCRIAGAPTHKN</sequence>
<evidence type="ECO:0000313" key="12">
    <source>
        <dbReference type="EMBL" id="QSI78605.1"/>
    </source>
</evidence>
<dbReference type="Proteomes" id="UP000663570">
    <property type="component" value="Chromosome"/>
</dbReference>
<dbReference type="Gene3D" id="3.20.20.450">
    <property type="entry name" value="EAL domain"/>
    <property type="match status" value="1"/>
</dbReference>
<comment type="catalytic activity">
    <reaction evidence="9">
        <text>3',3'-c-di-GMP + H2O = 5'-phosphoguanylyl(3'-&gt;5')guanosine + H(+)</text>
        <dbReference type="Rhea" id="RHEA:24902"/>
        <dbReference type="ChEBI" id="CHEBI:15377"/>
        <dbReference type="ChEBI" id="CHEBI:15378"/>
        <dbReference type="ChEBI" id="CHEBI:58754"/>
        <dbReference type="ChEBI" id="CHEBI:58805"/>
        <dbReference type="EC" id="3.1.4.52"/>
    </reaction>
</comment>
<evidence type="ECO:0000256" key="10">
    <source>
        <dbReference type="SAM" id="Phobius"/>
    </source>
</evidence>
<evidence type="ECO:0000256" key="3">
    <source>
        <dbReference type="ARBA" id="ARBA00022475"/>
    </source>
</evidence>
<feature type="domain" description="EAL" evidence="11">
    <location>
        <begin position="254"/>
        <end position="506"/>
    </location>
</feature>
<evidence type="ECO:0000313" key="13">
    <source>
        <dbReference type="Proteomes" id="UP000663570"/>
    </source>
</evidence>
<dbReference type="InterPro" id="IPR001633">
    <property type="entry name" value="EAL_dom"/>
</dbReference>
<evidence type="ECO:0000256" key="6">
    <source>
        <dbReference type="ARBA" id="ARBA00022801"/>
    </source>
</evidence>
<evidence type="ECO:0000256" key="1">
    <source>
        <dbReference type="ARBA" id="ARBA00004651"/>
    </source>
</evidence>
<dbReference type="EMBL" id="CP071060">
    <property type="protein sequence ID" value="QSI78605.1"/>
    <property type="molecule type" value="Genomic_DNA"/>
</dbReference>
<dbReference type="PANTHER" id="PTHR33121">
    <property type="entry name" value="CYCLIC DI-GMP PHOSPHODIESTERASE PDEF"/>
    <property type="match status" value="1"/>
</dbReference>
<keyword evidence="3" id="KW-1003">Cell membrane</keyword>
<protein>
    <recommendedName>
        <fullName evidence="2">cyclic-guanylate-specific phosphodiesterase</fullName>
        <ecNumber evidence="2">3.1.4.52</ecNumber>
    </recommendedName>
</protein>
<dbReference type="Pfam" id="PF12792">
    <property type="entry name" value="CSS-motif"/>
    <property type="match status" value="1"/>
</dbReference>
<organism evidence="12 13">
    <name type="scientific">Niveibacterium microcysteis</name>
    <dbReference type="NCBI Taxonomy" id="2811415"/>
    <lineage>
        <taxon>Bacteria</taxon>
        <taxon>Pseudomonadati</taxon>
        <taxon>Pseudomonadota</taxon>
        <taxon>Betaproteobacteria</taxon>
        <taxon>Rhodocyclales</taxon>
        <taxon>Rhodocyclaceae</taxon>
        <taxon>Niveibacterium</taxon>
    </lineage>
</organism>
<keyword evidence="5 10" id="KW-0812">Transmembrane</keyword>
<evidence type="ECO:0000256" key="2">
    <source>
        <dbReference type="ARBA" id="ARBA00012282"/>
    </source>
</evidence>
<name>A0ABX7MA31_9RHOO</name>
<proteinExistence type="predicted"/>
<dbReference type="Pfam" id="PF00563">
    <property type="entry name" value="EAL"/>
    <property type="match status" value="1"/>
</dbReference>
<evidence type="ECO:0000256" key="7">
    <source>
        <dbReference type="ARBA" id="ARBA00022989"/>
    </source>
</evidence>
<keyword evidence="13" id="KW-1185">Reference proteome</keyword>
<evidence type="ECO:0000256" key="8">
    <source>
        <dbReference type="ARBA" id="ARBA00023136"/>
    </source>
</evidence>
<keyword evidence="8 10" id="KW-0472">Membrane</keyword>
<dbReference type="InterPro" id="IPR050706">
    <property type="entry name" value="Cyclic-di-GMP_PDE-like"/>
</dbReference>
<comment type="subcellular location">
    <subcellularLocation>
        <location evidence="1">Cell membrane</location>
        <topology evidence="1">Multi-pass membrane protein</topology>
    </subcellularLocation>
</comment>
<dbReference type="PROSITE" id="PS50883">
    <property type="entry name" value="EAL"/>
    <property type="match status" value="1"/>
</dbReference>
<keyword evidence="6" id="KW-0378">Hydrolase</keyword>
<dbReference type="CDD" id="cd01948">
    <property type="entry name" value="EAL"/>
    <property type="match status" value="1"/>
</dbReference>
<gene>
    <name evidence="12" type="ORF">JY500_08370</name>
</gene>
<evidence type="ECO:0000256" key="5">
    <source>
        <dbReference type="ARBA" id="ARBA00022692"/>
    </source>
</evidence>
<evidence type="ECO:0000259" key="11">
    <source>
        <dbReference type="PROSITE" id="PS50883"/>
    </source>
</evidence>
<evidence type="ECO:0000256" key="4">
    <source>
        <dbReference type="ARBA" id="ARBA00022636"/>
    </source>
</evidence>
<evidence type="ECO:0000256" key="9">
    <source>
        <dbReference type="ARBA" id="ARBA00034290"/>
    </source>
</evidence>
<accession>A0ABX7MA31</accession>
<dbReference type="EC" id="3.1.4.52" evidence="2"/>
<dbReference type="RefSeq" id="WP_206255997.1">
    <property type="nucleotide sequence ID" value="NZ_CP071060.1"/>
</dbReference>
<dbReference type="SMART" id="SM00052">
    <property type="entry name" value="EAL"/>
    <property type="match status" value="1"/>
</dbReference>
<dbReference type="InterPro" id="IPR035919">
    <property type="entry name" value="EAL_sf"/>
</dbReference>
<dbReference type="SUPFAM" id="SSF141868">
    <property type="entry name" value="EAL domain-like"/>
    <property type="match status" value="1"/>
</dbReference>
<dbReference type="PANTHER" id="PTHR33121:SF79">
    <property type="entry name" value="CYCLIC DI-GMP PHOSPHODIESTERASE PDED-RELATED"/>
    <property type="match status" value="1"/>
</dbReference>